<evidence type="ECO:0000256" key="2">
    <source>
        <dbReference type="ARBA" id="ARBA00022723"/>
    </source>
</evidence>
<evidence type="ECO:0000313" key="7">
    <source>
        <dbReference type="Proteomes" id="UP000305202"/>
    </source>
</evidence>
<dbReference type="PROSITE" id="PS00198">
    <property type="entry name" value="4FE4S_FER_1"/>
    <property type="match status" value="1"/>
</dbReference>
<evidence type="ECO:0000313" key="6">
    <source>
        <dbReference type="EMBL" id="TKI05371.1"/>
    </source>
</evidence>
<evidence type="ECO:0000256" key="3">
    <source>
        <dbReference type="ARBA" id="ARBA00023004"/>
    </source>
</evidence>
<name>A0ABY2SNR7_9HYPH</name>
<evidence type="ECO:0000256" key="4">
    <source>
        <dbReference type="ARBA" id="ARBA00023014"/>
    </source>
</evidence>
<dbReference type="PROSITE" id="PS51379">
    <property type="entry name" value="4FE4S_FER_2"/>
    <property type="match status" value="2"/>
</dbReference>
<evidence type="ECO:0000256" key="1">
    <source>
        <dbReference type="ARBA" id="ARBA00022485"/>
    </source>
</evidence>
<organism evidence="6 7">
    <name type="scientific">Martelella alba</name>
    <dbReference type="NCBI Taxonomy" id="2590451"/>
    <lineage>
        <taxon>Bacteria</taxon>
        <taxon>Pseudomonadati</taxon>
        <taxon>Pseudomonadota</taxon>
        <taxon>Alphaproteobacteria</taxon>
        <taxon>Hyphomicrobiales</taxon>
        <taxon>Aurantimonadaceae</taxon>
        <taxon>Martelella</taxon>
    </lineage>
</organism>
<feature type="domain" description="4Fe-4S ferredoxin-type" evidence="5">
    <location>
        <begin position="73"/>
        <end position="102"/>
    </location>
</feature>
<keyword evidence="4" id="KW-0411">Iron-sulfur</keyword>
<dbReference type="Gene3D" id="3.30.70.20">
    <property type="match status" value="2"/>
</dbReference>
<dbReference type="Pfam" id="PF12800">
    <property type="entry name" value="Fer4_4"/>
    <property type="match status" value="1"/>
</dbReference>
<comment type="caution">
    <text evidence="6">The sequence shown here is derived from an EMBL/GenBank/DDBJ whole genome shotgun (WGS) entry which is preliminary data.</text>
</comment>
<reference evidence="6 7" key="1">
    <citation type="submission" date="2019-04" db="EMBL/GenBank/DDBJ databases">
        <authorList>
            <person name="Li M."/>
            <person name="Gao C."/>
        </authorList>
    </citation>
    <scope>NUCLEOTIDE SEQUENCE [LARGE SCALE GENOMIC DNA]</scope>
    <source>
        <strain evidence="6 7">BGMRC 2031</strain>
    </source>
</reference>
<dbReference type="InterPro" id="IPR050294">
    <property type="entry name" value="RnfB_subfamily"/>
</dbReference>
<dbReference type="Proteomes" id="UP000305202">
    <property type="component" value="Unassembled WGS sequence"/>
</dbReference>
<keyword evidence="7" id="KW-1185">Reference proteome</keyword>
<dbReference type="RefSeq" id="WP_136990934.1">
    <property type="nucleotide sequence ID" value="NZ_SZPQ01000020.1"/>
</dbReference>
<sequence length="206" mass="22113">MNRFVIAEPQLCIGCNTCMAACTEVHKAEGLQSHPRLSVTKTDGQTAPMLCRQCEDAPCARVCPVNAITQGPDSIILNESLCIGCKLCALACPFGAITPAGSKPVNLPATYRHYIPAEQLADVPESPPKTHPFLAWNPGVRSVAVKCDLCAFLPDGPVCVRTCPTDALVLVEEDAVEQTGRARRRYAARWLSSGLDTPSPTLPKQE</sequence>
<dbReference type="InterPro" id="IPR017896">
    <property type="entry name" value="4Fe4S_Fe-S-bd"/>
</dbReference>
<proteinExistence type="predicted"/>
<dbReference type="PANTHER" id="PTHR42859">
    <property type="entry name" value="OXIDOREDUCTASE"/>
    <property type="match status" value="1"/>
</dbReference>
<gene>
    <name evidence="6" type="ORF">FCN80_14765</name>
</gene>
<feature type="domain" description="4Fe-4S ferredoxin-type" evidence="5">
    <location>
        <begin position="2"/>
        <end position="31"/>
    </location>
</feature>
<keyword evidence="1" id="KW-0004">4Fe-4S</keyword>
<dbReference type="CDD" id="cd10554">
    <property type="entry name" value="HycB_like"/>
    <property type="match status" value="1"/>
</dbReference>
<evidence type="ECO:0000259" key="5">
    <source>
        <dbReference type="PROSITE" id="PS51379"/>
    </source>
</evidence>
<keyword evidence="3" id="KW-0408">Iron</keyword>
<dbReference type="Pfam" id="PF00037">
    <property type="entry name" value="Fer4"/>
    <property type="match status" value="1"/>
</dbReference>
<keyword evidence="2" id="KW-0479">Metal-binding</keyword>
<dbReference type="EMBL" id="SZPQ01000020">
    <property type="protein sequence ID" value="TKI05371.1"/>
    <property type="molecule type" value="Genomic_DNA"/>
</dbReference>
<protein>
    <submittedName>
        <fullName evidence="6">4Fe-4S dicluster domain-containing protein</fullName>
    </submittedName>
</protein>
<accession>A0ABY2SNR7</accession>
<dbReference type="InterPro" id="IPR017900">
    <property type="entry name" value="4Fe4S_Fe_S_CS"/>
</dbReference>
<dbReference type="SUPFAM" id="SSF54862">
    <property type="entry name" value="4Fe-4S ferredoxins"/>
    <property type="match status" value="1"/>
</dbReference>
<dbReference type="PANTHER" id="PTHR42859:SF16">
    <property type="entry name" value="FORMATE HYDROGENLYASE SUBUNIT 2-RELATED"/>
    <property type="match status" value="1"/>
</dbReference>